<dbReference type="Gene3D" id="3.15.10.30">
    <property type="entry name" value="Haemolymph juvenile hormone binding protein"/>
    <property type="match status" value="1"/>
</dbReference>
<dbReference type="PANTHER" id="PTHR11008:SF41">
    <property type="entry name" value="RE70318P"/>
    <property type="match status" value="1"/>
</dbReference>
<feature type="signal peptide" evidence="1">
    <location>
        <begin position="1"/>
        <end position="21"/>
    </location>
</feature>
<feature type="chain" id="PRO_5046649148" evidence="1">
    <location>
        <begin position="22"/>
        <end position="235"/>
    </location>
</feature>
<dbReference type="PROSITE" id="PS51257">
    <property type="entry name" value="PROKAR_LIPOPROTEIN"/>
    <property type="match status" value="1"/>
</dbReference>
<proteinExistence type="predicted"/>
<dbReference type="InterPro" id="IPR010562">
    <property type="entry name" value="Haemolymph_juvenile_hormone-bd"/>
</dbReference>
<dbReference type="Proteomes" id="UP001307889">
    <property type="component" value="Chromosome 1"/>
</dbReference>
<keyword evidence="1" id="KW-0732">Signal</keyword>
<accession>A0ABN7A8D6</accession>
<sequence length="235" mass="26038">MLARALYLFVLVFGACSPTLSFQGSSDHGSGIDGTLHRAVERLTGKFKTSYTFPDTPTLAIQDPDVNLKLKLKNSTVSNTNFTINYVRSNLLYMWAKYLVRAPSSHVSGTYKIYGRAFNKKISGSGNFTSSLTNLEHEGFIQMEIANGGMQIAFMQLDYNLESFQHNITGLTVDGLGGQKAEEFLRTELWPWLEANKATVGRSVGELVKGVGNNVIEGKTLAEIVSMIKFFARRF</sequence>
<dbReference type="Pfam" id="PF06585">
    <property type="entry name" value="JHBP"/>
    <property type="match status" value="1"/>
</dbReference>
<evidence type="ECO:0000256" key="1">
    <source>
        <dbReference type="SAM" id="SignalP"/>
    </source>
</evidence>
<name>A0ABN7A8D6_9HEMI</name>
<gene>
    <name evidence="2" type="ORF">NTJ_01251</name>
</gene>
<organism evidence="2 3">
    <name type="scientific">Nesidiocoris tenuis</name>
    <dbReference type="NCBI Taxonomy" id="355587"/>
    <lineage>
        <taxon>Eukaryota</taxon>
        <taxon>Metazoa</taxon>
        <taxon>Ecdysozoa</taxon>
        <taxon>Arthropoda</taxon>
        <taxon>Hexapoda</taxon>
        <taxon>Insecta</taxon>
        <taxon>Pterygota</taxon>
        <taxon>Neoptera</taxon>
        <taxon>Paraneoptera</taxon>
        <taxon>Hemiptera</taxon>
        <taxon>Heteroptera</taxon>
        <taxon>Panheteroptera</taxon>
        <taxon>Cimicomorpha</taxon>
        <taxon>Miridae</taxon>
        <taxon>Dicyphina</taxon>
        <taxon>Nesidiocoris</taxon>
    </lineage>
</organism>
<dbReference type="InterPro" id="IPR038606">
    <property type="entry name" value="To_sf"/>
</dbReference>
<protein>
    <submittedName>
        <fullName evidence="2">JHBP</fullName>
    </submittedName>
</protein>
<dbReference type="PANTHER" id="PTHR11008">
    <property type="entry name" value="PROTEIN TAKEOUT-LIKE PROTEIN"/>
    <property type="match status" value="1"/>
</dbReference>
<dbReference type="EMBL" id="AP028909">
    <property type="protein sequence ID" value="BES88445.1"/>
    <property type="molecule type" value="Genomic_DNA"/>
</dbReference>
<evidence type="ECO:0000313" key="2">
    <source>
        <dbReference type="EMBL" id="BES88445.1"/>
    </source>
</evidence>
<reference evidence="2 3" key="1">
    <citation type="submission" date="2023-09" db="EMBL/GenBank/DDBJ databases">
        <title>Nesidiocoris tenuis whole genome shotgun sequence.</title>
        <authorList>
            <person name="Shibata T."/>
            <person name="Shimoda M."/>
            <person name="Kobayashi T."/>
            <person name="Uehara T."/>
        </authorList>
    </citation>
    <scope>NUCLEOTIDE SEQUENCE [LARGE SCALE GENOMIC DNA]</scope>
    <source>
        <strain evidence="2 3">Japan</strain>
    </source>
</reference>
<evidence type="ECO:0000313" key="3">
    <source>
        <dbReference type="Proteomes" id="UP001307889"/>
    </source>
</evidence>
<keyword evidence="3" id="KW-1185">Reference proteome</keyword>